<reference evidence="2" key="1">
    <citation type="submission" date="2024-05" db="EMBL/GenBank/DDBJ databases">
        <title>Whole genome shotgun sequence of Streptomyces violascens NBRC 12920.</title>
        <authorList>
            <person name="Komaki H."/>
            <person name="Tamura T."/>
        </authorList>
    </citation>
    <scope>NUCLEOTIDE SEQUENCE</scope>
    <source>
        <strain evidence="2">NBRC 12920</strain>
    </source>
</reference>
<feature type="domain" description="AAA+ ATPase" evidence="1">
    <location>
        <begin position="88"/>
        <end position="212"/>
    </location>
</feature>
<accession>A0ABQ3R284</accession>
<proteinExistence type="predicted"/>
<gene>
    <name evidence="2" type="ORF">Sviol_80150</name>
</gene>
<evidence type="ECO:0000313" key="3">
    <source>
        <dbReference type="Proteomes" id="UP001050808"/>
    </source>
</evidence>
<keyword evidence="3" id="KW-1185">Reference proteome</keyword>
<organism evidence="2 3">
    <name type="scientific">Streptomyces violascens</name>
    <dbReference type="NCBI Taxonomy" id="67381"/>
    <lineage>
        <taxon>Bacteria</taxon>
        <taxon>Bacillati</taxon>
        <taxon>Actinomycetota</taxon>
        <taxon>Actinomycetes</taxon>
        <taxon>Kitasatosporales</taxon>
        <taxon>Streptomycetaceae</taxon>
        <taxon>Streptomyces</taxon>
    </lineage>
</organism>
<name>A0ABQ3R284_9ACTN</name>
<dbReference type="Pfam" id="PF01695">
    <property type="entry name" value="IstB_IS21"/>
    <property type="match status" value="1"/>
</dbReference>
<comment type="caution">
    <text evidence="2">The sequence shown here is derived from an EMBL/GenBank/DDBJ whole genome shotgun (WGS) entry which is preliminary data.</text>
</comment>
<evidence type="ECO:0000313" key="2">
    <source>
        <dbReference type="EMBL" id="GHI43607.1"/>
    </source>
</evidence>
<evidence type="ECO:0000259" key="1">
    <source>
        <dbReference type="SMART" id="SM00382"/>
    </source>
</evidence>
<dbReference type="InterPro" id="IPR027417">
    <property type="entry name" value="P-loop_NTPase"/>
</dbReference>
<dbReference type="SMART" id="SM00382">
    <property type="entry name" value="AAA"/>
    <property type="match status" value="1"/>
</dbReference>
<sequence>MTTVLHTPERVGTLADRCAAILADRGVDPTDVTPEPVSGAVAALELADARIPPRYRHALADHPQVTTWADEVALAGRPGPSGTRGIACGPSLLIAGPTGTGKTYQAYGAVRSLLAAGVRLRWEAITTPDLYARLRPRPGHDPERDLASLARSPLLILDDLGAAKQSEWTEELTYRLINRRYNDMLPTLITTNLPTDALRDAVGDRVASRLAEMTTRVVLTGRDRRRHPAA</sequence>
<dbReference type="InterPro" id="IPR002611">
    <property type="entry name" value="IstB_ATP-bd"/>
</dbReference>
<dbReference type="Proteomes" id="UP001050808">
    <property type="component" value="Unassembled WGS sequence"/>
</dbReference>
<dbReference type="SUPFAM" id="SSF52540">
    <property type="entry name" value="P-loop containing nucleoside triphosphate hydrolases"/>
    <property type="match status" value="1"/>
</dbReference>
<dbReference type="EMBL" id="BNDY01000021">
    <property type="protein sequence ID" value="GHI43607.1"/>
    <property type="molecule type" value="Genomic_DNA"/>
</dbReference>
<dbReference type="PANTHER" id="PTHR30050:SF4">
    <property type="entry name" value="ATP-BINDING PROTEIN RV3427C IN INSERTION SEQUENCE-RELATED"/>
    <property type="match status" value="1"/>
</dbReference>
<protein>
    <recommendedName>
        <fullName evidence="1">AAA+ ATPase domain-containing protein</fullName>
    </recommendedName>
</protein>
<dbReference type="InterPro" id="IPR003593">
    <property type="entry name" value="AAA+_ATPase"/>
</dbReference>
<dbReference type="RefSeq" id="WP_189967685.1">
    <property type="nucleotide sequence ID" value="NZ_BMUA01000020.1"/>
</dbReference>
<dbReference type="Gene3D" id="3.40.50.300">
    <property type="entry name" value="P-loop containing nucleotide triphosphate hydrolases"/>
    <property type="match status" value="1"/>
</dbReference>
<dbReference type="PANTHER" id="PTHR30050">
    <property type="entry name" value="CHROMOSOMAL REPLICATION INITIATOR PROTEIN DNAA"/>
    <property type="match status" value="1"/>
</dbReference>
<dbReference type="CDD" id="cd00009">
    <property type="entry name" value="AAA"/>
    <property type="match status" value="1"/>
</dbReference>